<keyword evidence="6 7" id="KW-0472">Membrane</keyword>
<evidence type="ECO:0000313" key="9">
    <source>
        <dbReference type="EMBL" id="ORZ00081.1"/>
    </source>
</evidence>
<evidence type="ECO:0000256" key="2">
    <source>
        <dbReference type="ARBA" id="ARBA00008917"/>
    </source>
</evidence>
<comment type="function">
    <text evidence="7">May be involved in the degradation of misfolded endoplasmic reticulum (ER) luminal proteins.</text>
</comment>
<evidence type="ECO:0000256" key="6">
    <source>
        <dbReference type="ARBA" id="ARBA00023136"/>
    </source>
</evidence>
<evidence type="ECO:0000256" key="8">
    <source>
        <dbReference type="SAM" id="MobiDB-lite"/>
    </source>
</evidence>
<evidence type="ECO:0000256" key="1">
    <source>
        <dbReference type="ARBA" id="ARBA00004477"/>
    </source>
</evidence>
<keyword evidence="3 7" id="KW-0812">Transmembrane</keyword>
<accession>A0A1X2HL54</accession>
<proteinExistence type="inferred from homology"/>
<evidence type="ECO:0000256" key="7">
    <source>
        <dbReference type="RuleBase" id="RU363059"/>
    </source>
</evidence>
<keyword evidence="4 7" id="KW-0256">Endoplasmic reticulum</keyword>
<dbReference type="STRING" id="90262.A0A1X2HL54"/>
<comment type="similarity">
    <text evidence="2 7">Belongs to the derlin family.</text>
</comment>
<dbReference type="AlphaFoldDB" id="A0A1X2HL54"/>
<dbReference type="EMBL" id="MCGE01000057">
    <property type="protein sequence ID" value="ORZ00081.1"/>
    <property type="molecule type" value="Genomic_DNA"/>
</dbReference>
<keyword evidence="5 7" id="KW-1133">Transmembrane helix</keyword>
<feature type="transmembrane region" description="Helical" evidence="7">
    <location>
        <begin position="65"/>
        <end position="86"/>
    </location>
</feature>
<evidence type="ECO:0000256" key="3">
    <source>
        <dbReference type="ARBA" id="ARBA00022692"/>
    </source>
</evidence>
<comment type="caution">
    <text evidence="7">Lacks conserved residue(s) required for the propagation of feature annotation.</text>
</comment>
<organism evidence="9 10">
    <name type="scientific">Absidia repens</name>
    <dbReference type="NCBI Taxonomy" id="90262"/>
    <lineage>
        <taxon>Eukaryota</taxon>
        <taxon>Fungi</taxon>
        <taxon>Fungi incertae sedis</taxon>
        <taxon>Mucoromycota</taxon>
        <taxon>Mucoromycotina</taxon>
        <taxon>Mucoromycetes</taxon>
        <taxon>Mucorales</taxon>
        <taxon>Cunninghamellaceae</taxon>
        <taxon>Absidia</taxon>
    </lineage>
</organism>
<comment type="caution">
    <text evidence="9">The sequence shown here is derived from an EMBL/GenBank/DDBJ whole genome shotgun (WGS) entry which is preliminary data.</text>
</comment>
<protein>
    <recommendedName>
        <fullName evidence="7">Derlin</fullName>
    </recommendedName>
</protein>
<dbReference type="PANTHER" id="PTHR11009">
    <property type="entry name" value="DER1-LIKE PROTEIN, DERLIN"/>
    <property type="match status" value="1"/>
</dbReference>
<name>A0A1X2HL54_9FUNG</name>
<evidence type="ECO:0000313" key="10">
    <source>
        <dbReference type="Proteomes" id="UP000193560"/>
    </source>
</evidence>
<sequence length="264" mass="31040">MPPSPQQTSVQNEFIRWYNSMPTVTKAIMTASTLLTVSSTLRLIKMDRLALIWPLVLKKYEFWRLLSTFYTSHLNLSFIFNLYFMYMYSTRLETEVFQGQTADYVYFLLLTNGTQLVLDKVFENVFFLSGALVPSLMYLWSRHFPNQIVSFMFGLRFKAIFLPWVVAGYEYVANNGRVPYSTLYGIGSAHLYYYFKSIYPTRGGRRYLDTPRFFQRLFRSSTGPRRSPGAGQVWPNQQQQRQQENQERTNFMGGHSWGRGHRLT</sequence>
<reference evidence="9 10" key="1">
    <citation type="submission" date="2016-07" db="EMBL/GenBank/DDBJ databases">
        <title>Pervasive Adenine N6-methylation of Active Genes in Fungi.</title>
        <authorList>
            <consortium name="DOE Joint Genome Institute"/>
            <person name="Mondo S.J."/>
            <person name="Dannebaum R.O."/>
            <person name="Kuo R.C."/>
            <person name="Labutti K."/>
            <person name="Haridas S."/>
            <person name="Kuo A."/>
            <person name="Salamov A."/>
            <person name="Ahrendt S.R."/>
            <person name="Lipzen A."/>
            <person name="Sullivan W."/>
            <person name="Andreopoulos W.B."/>
            <person name="Clum A."/>
            <person name="Lindquist E."/>
            <person name="Daum C."/>
            <person name="Ramamoorthy G.K."/>
            <person name="Gryganskyi A."/>
            <person name="Culley D."/>
            <person name="Magnuson J.K."/>
            <person name="James T.Y."/>
            <person name="O'Malley M.A."/>
            <person name="Stajich J.E."/>
            <person name="Spatafora J.W."/>
            <person name="Visel A."/>
            <person name="Grigoriev I.V."/>
        </authorList>
    </citation>
    <scope>NUCLEOTIDE SEQUENCE [LARGE SCALE GENOMIC DNA]</scope>
    <source>
        <strain evidence="9 10">NRRL 1336</strain>
    </source>
</reference>
<keyword evidence="10" id="KW-1185">Reference proteome</keyword>
<dbReference type="SUPFAM" id="SSF144091">
    <property type="entry name" value="Rhomboid-like"/>
    <property type="match status" value="1"/>
</dbReference>
<dbReference type="Pfam" id="PF04511">
    <property type="entry name" value="DER1"/>
    <property type="match status" value="1"/>
</dbReference>
<dbReference type="InterPro" id="IPR007599">
    <property type="entry name" value="DER1"/>
</dbReference>
<feature type="transmembrane region" description="Helical" evidence="7">
    <location>
        <begin position="27"/>
        <end position="44"/>
    </location>
</feature>
<dbReference type="GO" id="GO:0005789">
    <property type="term" value="C:endoplasmic reticulum membrane"/>
    <property type="evidence" value="ECO:0007669"/>
    <property type="project" value="UniProtKB-SubCell"/>
</dbReference>
<dbReference type="OrthoDB" id="1716531at2759"/>
<evidence type="ECO:0000256" key="4">
    <source>
        <dbReference type="ARBA" id="ARBA00022824"/>
    </source>
</evidence>
<evidence type="ECO:0000256" key="5">
    <source>
        <dbReference type="ARBA" id="ARBA00022989"/>
    </source>
</evidence>
<dbReference type="GO" id="GO:0006950">
    <property type="term" value="P:response to stress"/>
    <property type="evidence" value="ECO:0007669"/>
    <property type="project" value="UniProtKB-ARBA"/>
</dbReference>
<dbReference type="Proteomes" id="UP000193560">
    <property type="component" value="Unassembled WGS sequence"/>
</dbReference>
<feature type="region of interest" description="Disordered" evidence="8">
    <location>
        <begin position="220"/>
        <end position="264"/>
    </location>
</feature>
<gene>
    <name evidence="9" type="ORF">BCR42DRAFT_429908</name>
</gene>
<comment type="subcellular location">
    <subcellularLocation>
        <location evidence="1 7">Endoplasmic reticulum membrane</location>
        <topology evidence="1 7">Multi-pass membrane protein</topology>
    </subcellularLocation>
</comment>
<dbReference type="InterPro" id="IPR035952">
    <property type="entry name" value="Rhomboid-like_sf"/>
</dbReference>